<dbReference type="Proteomes" id="UP000472277">
    <property type="component" value="Chromosome 6"/>
</dbReference>
<accession>A0A673ZBY6</accession>
<dbReference type="FunFam" id="1.20.5.390:FF:000001">
    <property type="entry name" value="rho guanine nucleotide exchange factor 7 isoform X1"/>
    <property type="match status" value="1"/>
</dbReference>
<dbReference type="GO" id="GO:0035556">
    <property type="term" value="P:intracellular signal transduction"/>
    <property type="evidence" value="ECO:0007669"/>
    <property type="project" value="InterPro"/>
</dbReference>
<keyword evidence="6" id="KW-0175">Coiled coil</keyword>
<dbReference type="SUPFAM" id="SSF50729">
    <property type="entry name" value="PH domain-like"/>
    <property type="match status" value="1"/>
</dbReference>
<dbReference type="PROSITE" id="PS50002">
    <property type="entry name" value="SH3"/>
    <property type="match status" value="1"/>
</dbReference>
<proteinExistence type="predicted"/>
<evidence type="ECO:0000256" key="7">
    <source>
        <dbReference type="SAM" id="MobiDB-lite"/>
    </source>
</evidence>
<dbReference type="PANTHER" id="PTHR46026:SF3">
    <property type="entry name" value="RHO GUANINE NUCLEOTIDE EXCHANGE FACTOR 7"/>
    <property type="match status" value="1"/>
</dbReference>
<dbReference type="PRINTS" id="PR00452">
    <property type="entry name" value="SH3DOMAIN"/>
</dbReference>
<dbReference type="Ensembl" id="ENSSTUT00000046084.1">
    <property type="protein sequence ID" value="ENSSTUP00000044145.1"/>
    <property type="gene ID" value="ENSSTUG00000015815.1"/>
</dbReference>
<dbReference type="Pfam" id="PF00169">
    <property type="entry name" value="PH"/>
    <property type="match status" value="1"/>
</dbReference>
<dbReference type="Pfam" id="PF16523">
    <property type="entry name" value="betaPIX_CC"/>
    <property type="match status" value="1"/>
</dbReference>
<dbReference type="OMA" id="IMFFEVT"/>
<dbReference type="InterPro" id="IPR036028">
    <property type="entry name" value="SH3-like_dom_sf"/>
</dbReference>
<dbReference type="Gene3D" id="2.30.30.40">
    <property type="entry name" value="SH3 Domains"/>
    <property type="match status" value="1"/>
</dbReference>
<dbReference type="AlphaFoldDB" id="A0A673ZBY6"/>
<dbReference type="InterPro" id="IPR001331">
    <property type="entry name" value="GDS_CDC24_CS"/>
</dbReference>
<keyword evidence="1 5" id="KW-0728">SH3 domain</keyword>
<dbReference type="SMART" id="SM00326">
    <property type="entry name" value="SH3"/>
    <property type="match status" value="1"/>
</dbReference>
<name>A0A673ZBY6_SALTR</name>
<dbReference type="GO" id="GO:0005085">
    <property type="term" value="F:guanyl-nucleotide exchange factor activity"/>
    <property type="evidence" value="ECO:0007669"/>
    <property type="project" value="InterPro"/>
</dbReference>
<keyword evidence="12" id="KW-1185">Reference proteome</keyword>
<dbReference type="GO" id="GO:0005737">
    <property type="term" value="C:cytoplasm"/>
    <property type="evidence" value="ECO:0007669"/>
    <property type="project" value="TreeGrafter"/>
</dbReference>
<sequence>MSESGGQRVLVKAKFTFQQTNEDELSFNKGDMISVSRQEDGGWWEGSFNGNKGWFPSNYVKECLPACLSVHPSTSSPNPPVPSLSIQVLQNILETETEYSKELQSLLTSYLHSLQPTDTEELGEISMLLCFSEELGEFSMLLCVSVRNWGRLYVAVCFSEELGEFMEGKGASSPGILTLTTGLSKPFMRLDKYPTLLKELERHMEEHHPDRPDIQKCLTSFKSLSAQCQEVRKRKELELQILTETIRRWEGDDIRTLGPVLYMSHTLCHTHGSEEKSERYLLLFPNVLLLLSASSRMSGFIYQGKLPLTGMLISRIEDCEMVKNAFEISGSTCERMQVVCNNQQDLQEWVEHLSRHTQIRNAPSGIMTTPTAKPQSVPCHTLPSHPLTPTRHSESRGVSGGPAYHTLPHPSSHGAPQTPPMWGPLEPPSTPKPWSLSCLRPAPPLKPSAALCYKEELSKSPKSMKKLLPKRKPERKPSDEDFATRKSTAALEEDAQILKVIEAYCTSAKTRQTLNSTWQGTDLMHNHVLAEPVDRSSVDTIGCRSSLSRGTEPCSDLSEDSDYDSIWTASSYRTSSVSRKRSREKSSLHMLFPEEEKIIVEETKSNGQTVIEEKTLVDTVYGLKDEVQELKQDNKKMRRTLDEEQKARKELEKILRRVLKNMNDPTWDETNL</sequence>
<dbReference type="InterPro" id="IPR032409">
    <property type="entry name" value="GEF6/7_CC"/>
</dbReference>
<feature type="compositionally biased region" description="Pro residues" evidence="7">
    <location>
        <begin position="417"/>
        <end position="431"/>
    </location>
</feature>
<dbReference type="InterPro" id="IPR035789">
    <property type="entry name" value="BetaPIX_SH3"/>
</dbReference>
<dbReference type="GeneTree" id="ENSGT00940000155360"/>
<evidence type="ECO:0000259" key="8">
    <source>
        <dbReference type="PROSITE" id="PS50002"/>
    </source>
</evidence>
<dbReference type="GO" id="GO:0030027">
    <property type="term" value="C:lamellipodium"/>
    <property type="evidence" value="ECO:0007669"/>
    <property type="project" value="TreeGrafter"/>
</dbReference>
<dbReference type="PANTHER" id="PTHR46026">
    <property type="entry name" value="RHO-TYPE GUANINE NUCLEOTIDE EXCHANGE FACTOR, ISOFORM F"/>
    <property type="match status" value="1"/>
</dbReference>
<dbReference type="InterPro" id="IPR001849">
    <property type="entry name" value="PH_domain"/>
</dbReference>
<dbReference type="SUPFAM" id="SSF50044">
    <property type="entry name" value="SH3-domain"/>
    <property type="match status" value="1"/>
</dbReference>
<evidence type="ECO:0000256" key="2">
    <source>
        <dbReference type="ARBA" id="ARBA00023043"/>
    </source>
</evidence>
<reference evidence="11" key="1">
    <citation type="submission" date="2025-08" db="UniProtKB">
        <authorList>
            <consortium name="Ensembl"/>
        </authorList>
    </citation>
    <scope>IDENTIFICATION</scope>
</reference>
<dbReference type="Gene3D" id="1.20.900.10">
    <property type="entry name" value="Dbl homology (DH) domain"/>
    <property type="match status" value="1"/>
</dbReference>
<evidence type="ECO:0000256" key="1">
    <source>
        <dbReference type="ARBA" id="ARBA00022443"/>
    </source>
</evidence>
<dbReference type="SUPFAM" id="SSF48065">
    <property type="entry name" value="DBL homology domain (DH-domain)"/>
    <property type="match status" value="1"/>
</dbReference>
<evidence type="ECO:0000256" key="5">
    <source>
        <dbReference type="PROSITE-ProRule" id="PRU00192"/>
    </source>
</evidence>
<dbReference type="SMART" id="SM00325">
    <property type="entry name" value="RhoGEF"/>
    <property type="match status" value="1"/>
</dbReference>
<evidence type="ECO:0000256" key="6">
    <source>
        <dbReference type="SAM" id="Coils"/>
    </source>
</evidence>
<dbReference type="Gene3D" id="1.20.5.390">
    <property type="entry name" value="L1 transposable element, trimerization domain"/>
    <property type="match status" value="1"/>
</dbReference>
<feature type="domain" description="PH" evidence="9">
    <location>
        <begin position="253"/>
        <end position="358"/>
    </location>
</feature>
<dbReference type="FunFam" id="2.30.29.30:FF:000094">
    <property type="entry name" value="Rho guanine nucleotide exchange factor 7"/>
    <property type="match status" value="1"/>
</dbReference>
<keyword evidence="2" id="KW-0040">ANK repeat</keyword>
<dbReference type="CDD" id="cd12061">
    <property type="entry name" value="SH3_betaPIX"/>
    <property type="match status" value="1"/>
</dbReference>
<feature type="compositionally biased region" description="Basic and acidic residues" evidence="7">
    <location>
        <begin position="475"/>
        <end position="484"/>
    </location>
</feature>
<comment type="function">
    <text evidence="3">Induces bone resorption, acting probably through a signaling cascade which results in the secretion of factor(s) enhancing osteoclast formation and activity.</text>
</comment>
<dbReference type="Pfam" id="PF16614">
    <property type="entry name" value="RhoGEF67_u2"/>
    <property type="match status" value="1"/>
</dbReference>
<feature type="coiled-coil region" evidence="6">
    <location>
        <begin position="620"/>
        <end position="661"/>
    </location>
</feature>
<evidence type="ECO:0000313" key="11">
    <source>
        <dbReference type="Ensembl" id="ENSSTUP00000044145.1"/>
    </source>
</evidence>
<dbReference type="InterPro" id="IPR001452">
    <property type="entry name" value="SH3_domain"/>
</dbReference>
<dbReference type="PROSITE" id="PS00741">
    <property type="entry name" value="DH_1"/>
    <property type="match status" value="1"/>
</dbReference>
<feature type="region of interest" description="Disordered" evidence="7">
    <location>
        <begin position="363"/>
        <end position="432"/>
    </location>
</feature>
<evidence type="ECO:0000313" key="12">
    <source>
        <dbReference type="Proteomes" id="UP000472277"/>
    </source>
</evidence>
<evidence type="ECO:0000256" key="3">
    <source>
        <dbReference type="ARBA" id="ARBA00037432"/>
    </source>
</evidence>
<dbReference type="SMART" id="SM00233">
    <property type="entry name" value="PH"/>
    <property type="match status" value="1"/>
</dbReference>
<dbReference type="GO" id="GO:0030032">
    <property type="term" value="P:lamellipodium assembly"/>
    <property type="evidence" value="ECO:0007669"/>
    <property type="project" value="TreeGrafter"/>
</dbReference>
<feature type="region of interest" description="Disordered" evidence="7">
    <location>
        <begin position="462"/>
        <end position="487"/>
    </location>
</feature>
<dbReference type="FunFam" id="2.30.30.40:FF:000072">
    <property type="entry name" value="Unconventional Myosin IB"/>
    <property type="match status" value="1"/>
</dbReference>
<feature type="domain" description="SH3" evidence="8">
    <location>
        <begin position="6"/>
        <end position="65"/>
    </location>
</feature>
<dbReference type="PROSITE" id="PS50003">
    <property type="entry name" value="PH_DOMAIN"/>
    <property type="match status" value="1"/>
</dbReference>
<organism evidence="11 12">
    <name type="scientific">Salmo trutta</name>
    <name type="common">Brown trout</name>
    <dbReference type="NCBI Taxonomy" id="8032"/>
    <lineage>
        <taxon>Eukaryota</taxon>
        <taxon>Metazoa</taxon>
        <taxon>Chordata</taxon>
        <taxon>Craniata</taxon>
        <taxon>Vertebrata</taxon>
        <taxon>Euteleostomi</taxon>
        <taxon>Actinopterygii</taxon>
        <taxon>Neopterygii</taxon>
        <taxon>Teleostei</taxon>
        <taxon>Protacanthopterygii</taxon>
        <taxon>Salmoniformes</taxon>
        <taxon>Salmonidae</taxon>
        <taxon>Salmoninae</taxon>
        <taxon>Salmo</taxon>
    </lineage>
</organism>
<feature type="domain" description="DH" evidence="10">
    <location>
        <begin position="177"/>
        <end position="231"/>
    </location>
</feature>
<evidence type="ECO:0000256" key="4">
    <source>
        <dbReference type="ARBA" id="ARBA00040640"/>
    </source>
</evidence>
<evidence type="ECO:0000259" key="10">
    <source>
        <dbReference type="PROSITE" id="PS50010"/>
    </source>
</evidence>
<dbReference type="Gene3D" id="2.30.29.30">
    <property type="entry name" value="Pleckstrin-homology domain (PH domain)/Phosphotyrosine-binding domain (PTB)"/>
    <property type="match status" value="1"/>
</dbReference>
<dbReference type="InterPro" id="IPR035899">
    <property type="entry name" value="DBL_dom_sf"/>
</dbReference>
<reference evidence="11" key="2">
    <citation type="submission" date="2025-09" db="UniProtKB">
        <authorList>
            <consortium name="Ensembl"/>
        </authorList>
    </citation>
    <scope>IDENTIFICATION</scope>
</reference>
<gene>
    <name evidence="11" type="primary">ARHGEF7</name>
    <name evidence="11" type="synonym">arhgef7b</name>
</gene>
<dbReference type="Pfam" id="PF00621">
    <property type="entry name" value="RhoGEF"/>
    <property type="match status" value="1"/>
</dbReference>
<feature type="compositionally biased region" description="Basic residues" evidence="7">
    <location>
        <begin position="462"/>
        <end position="474"/>
    </location>
</feature>
<dbReference type="Pfam" id="PF07653">
    <property type="entry name" value="SH3_2"/>
    <property type="match status" value="1"/>
</dbReference>
<protein>
    <recommendedName>
        <fullName evidence="4">Osteoclast-stimulating factor 1</fullName>
    </recommendedName>
</protein>
<dbReference type="PROSITE" id="PS50010">
    <property type="entry name" value="DH_2"/>
    <property type="match status" value="1"/>
</dbReference>
<dbReference type="InterPro" id="IPR011993">
    <property type="entry name" value="PH-like_dom_sf"/>
</dbReference>
<evidence type="ECO:0000259" key="9">
    <source>
        <dbReference type="PROSITE" id="PS50003"/>
    </source>
</evidence>
<dbReference type="InterPro" id="IPR000219">
    <property type="entry name" value="DH_dom"/>
</dbReference>